<accession>A0A382VJQ1</accession>
<organism evidence="2">
    <name type="scientific">marine metagenome</name>
    <dbReference type="NCBI Taxonomy" id="408172"/>
    <lineage>
        <taxon>unclassified sequences</taxon>
        <taxon>metagenomes</taxon>
        <taxon>ecological metagenomes</taxon>
    </lineage>
</organism>
<dbReference type="Gene3D" id="3.40.1190.20">
    <property type="match status" value="1"/>
</dbReference>
<evidence type="ECO:0000313" key="2">
    <source>
        <dbReference type="EMBL" id="SVD46737.1"/>
    </source>
</evidence>
<dbReference type="InterPro" id="IPR052562">
    <property type="entry name" value="Ketohexokinase-related"/>
</dbReference>
<protein>
    <recommendedName>
        <fullName evidence="1">Carbohydrate kinase PfkB domain-containing protein</fullName>
    </recommendedName>
</protein>
<dbReference type="Pfam" id="PF00294">
    <property type="entry name" value="PfkB"/>
    <property type="match status" value="1"/>
</dbReference>
<dbReference type="InterPro" id="IPR029056">
    <property type="entry name" value="Ribokinase-like"/>
</dbReference>
<dbReference type="PANTHER" id="PTHR42774">
    <property type="entry name" value="PHOSPHOTRANSFERASE SYSTEM TRANSPORT PROTEIN"/>
    <property type="match status" value="1"/>
</dbReference>
<sequence length="190" mass="20548">MEQKSTQQDRRGLLAGGNWIIDQVKIIDVYPKHEQLANIFSQSQGSGGSPYNVLLDLAKLGADFPLEGAGLVGKDALGEYILEDCRRNGIDPKFIAVNENALTSYTDVMTEKDGGRRTFFHCRGANATWDGSDLDFSASSARIFHLGYLLLLDAIDADDEKYGTRGAALLAAAQDAGLKTSLDVVSEDSD</sequence>
<dbReference type="AlphaFoldDB" id="A0A382VJQ1"/>
<name>A0A382VJQ1_9ZZZZ</name>
<proteinExistence type="predicted"/>
<dbReference type="SUPFAM" id="SSF53613">
    <property type="entry name" value="Ribokinase-like"/>
    <property type="match status" value="1"/>
</dbReference>
<reference evidence="2" key="1">
    <citation type="submission" date="2018-05" db="EMBL/GenBank/DDBJ databases">
        <authorList>
            <person name="Lanie J.A."/>
            <person name="Ng W.-L."/>
            <person name="Kazmierczak K.M."/>
            <person name="Andrzejewski T.M."/>
            <person name="Davidsen T.M."/>
            <person name="Wayne K.J."/>
            <person name="Tettelin H."/>
            <person name="Glass J.I."/>
            <person name="Rusch D."/>
            <person name="Podicherti R."/>
            <person name="Tsui H.-C.T."/>
            <person name="Winkler M.E."/>
        </authorList>
    </citation>
    <scope>NUCLEOTIDE SEQUENCE</scope>
</reference>
<dbReference type="InterPro" id="IPR011611">
    <property type="entry name" value="PfkB_dom"/>
</dbReference>
<evidence type="ECO:0000259" key="1">
    <source>
        <dbReference type="Pfam" id="PF00294"/>
    </source>
</evidence>
<feature type="non-terminal residue" evidence="2">
    <location>
        <position position="190"/>
    </location>
</feature>
<feature type="domain" description="Carbohydrate kinase PfkB" evidence="1">
    <location>
        <begin position="24"/>
        <end position="150"/>
    </location>
</feature>
<dbReference type="PANTHER" id="PTHR42774:SF3">
    <property type="entry name" value="KETOHEXOKINASE"/>
    <property type="match status" value="1"/>
</dbReference>
<gene>
    <name evidence="2" type="ORF">METZ01_LOCUS399591</name>
</gene>
<dbReference type="EMBL" id="UINC01152516">
    <property type="protein sequence ID" value="SVD46737.1"/>
    <property type="molecule type" value="Genomic_DNA"/>
</dbReference>